<gene>
    <name evidence="3" type="ORF">ET996_00425</name>
</gene>
<keyword evidence="4" id="KW-1185">Reference proteome</keyword>
<accession>A0A4Q9KPC1</accession>
<feature type="chain" id="PRO_5020301107" description="Tissue inhibitor of metalloproteinase" evidence="2">
    <location>
        <begin position="37"/>
        <end position="225"/>
    </location>
</feature>
<comment type="caution">
    <text evidence="3">The sequence shown here is derived from an EMBL/GenBank/DDBJ whole genome shotgun (WGS) entry which is preliminary data.</text>
</comment>
<dbReference type="Proteomes" id="UP000291933">
    <property type="component" value="Unassembled WGS sequence"/>
</dbReference>
<dbReference type="RefSeq" id="WP_131170588.1">
    <property type="nucleotide sequence ID" value="NZ_FXTL01000001.1"/>
</dbReference>
<evidence type="ECO:0000256" key="1">
    <source>
        <dbReference type="SAM" id="Phobius"/>
    </source>
</evidence>
<dbReference type="SUPFAM" id="SSF50242">
    <property type="entry name" value="TIMP-like"/>
    <property type="match status" value="1"/>
</dbReference>
<evidence type="ECO:0008006" key="5">
    <source>
        <dbReference type="Google" id="ProtNLM"/>
    </source>
</evidence>
<name>A0A4Q9KPC1_PROTD</name>
<evidence type="ECO:0000256" key="2">
    <source>
        <dbReference type="SAM" id="SignalP"/>
    </source>
</evidence>
<dbReference type="InterPro" id="IPR008993">
    <property type="entry name" value="TIMP-like_OB-fold"/>
</dbReference>
<keyword evidence="1" id="KW-0812">Transmembrane</keyword>
<organism evidence="3 4">
    <name type="scientific">Propioniciclava tarda</name>
    <dbReference type="NCBI Taxonomy" id="433330"/>
    <lineage>
        <taxon>Bacteria</taxon>
        <taxon>Bacillati</taxon>
        <taxon>Actinomycetota</taxon>
        <taxon>Actinomycetes</taxon>
        <taxon>Propionibacteriales</taxon>
        <taxon>Propionibacteriaceae</taxon>
        <taxon>Propioniciclava</taxon>
    </lineage>
</organism>
<feature type="transmembrane region" description="Helical" evidence="1">
    <location>
        <begin position="197"/>
        <end position="220"/>
    </location>
</feature>
<reference evidence="3 4" key="1">
    <citation type="submission" date="2019-01" db="EMBL/GenBank/DDBJ databases">
        <title>Lactibacter flavus gen. nov., sp. nov., a novel bacterium of the family Propionibacteriaceae isolated from raw milk and dairy products.</title>
        <authorList>
            <person name="Huptas C."/>
            <person name="Wenning M."/>
            <person name="Breitenwieser F."/>
            <person name="Doll E."/>
            <person name="Von Neubeck M."/>
            <person name="Busse H.-J."/>
            <person name="Scherer S."/>
        </authorList>
    </citation>
    <scope>NUCLEOTIDE SEQUENCE [LARGE SCALE GENOMIC DNA]</scope>
    <source>
        <strain evidence="4">DSM 22130 / JCM 15804 / WR061</strain>
    </source>
</reference>
<keyword evidence="2" id="KW-0732">Signal</keyword>
<evidence type="ECO:0000313" key="3">
    <source>
        <dbReference type="EMBL" id="TBT96175.1"/>
    </source>
</evidence>
<sequence length="225" mass="22076">MIGRRPHRRIGPARRALVLLIAALALLVTSALPASACSCAMGTVKDHVGRADLIARATVTAIDRAAVGSSSGDPVVYVLSTFKVWKGPTDAVLHVQAAASGASCGLEGIAVGDELIVFATVSSAEMGKVVAPWSANLCGGTAAATPALADEVAVALGVAGSTVGLTPSAAPVVTSTPVGTPTPVATTDPPAPAASGFGAYAVPIAVGGALIASGLAAWLIGRRRP</sequence>
<evidence type="ECO:0000313" key="4">
    <source>
        <dbReference type="Proteomes" id="UP000291933"/>
    </source>
</evidence>
<protein>
    <recommendedName>
        <fullName evidence="5">Tissue inhibitor of metalloproteinase</fullName>
    </recommendedName>
</protein>
<dbReference type="EMBL" id="SDMR01000001">
    <property type="protein sequence ID" value="TBT96175.1"/>
    <property type="molecule type" value="Genomic_DNA"/>
</dbReference>
<dbReference type="Gene3D" id="2.40.50.120">
    <property type="match status" value="1"/>
</dbReference>
<proteinExistence type="predicted"/>
<keyword evidence="1" id="KW-0472">Membrane</keyword>
<feature type="signal peptide" evidence="2">
    <location>
        <begin position="1"/>
        <end position="36"/>
    </location>
</feature>
<keyword evidence="1" id="KW-1133">Transmembrane helix</keyword>
<dbReference type="AlphaFoldDB" id="A0A4Q9KPC1"/>